<keyword evidence="6 10" id="KW-1133">Transmembrane helix</keyword>
<comment type="subcellular location">
    <subcellularLocation>
        <location evidence="1">Cell membrane</location>
        <topology evidence="1">Multi-pass membrane protein</topology>
    </subcellularLocation>
</comment>
<name>A0A366FUI9_9HYPH</name>
<feature type="transmembrane region" description="Helical" evidence="12">
    <location>
        <begin position="59"/>
        <end position="83"/>
    </location>
</feature>
<evidence type="ECO:0000313" key="15">
    <source>
        <dbReference type="EMBL" id="RBP18257.1"/>
    </source>
</evidence>
<dbReference type="InterPro" id="IPR016169">
    <property type="entry name" value="FAD-bd_PCMH_sub2"/>
</dbReference>
<evidence type="ECO:0000256" key="5">
    <source>
        <dbReference type="ARBA" id="ARBA00022737"/>
    </source>
</evidence>
<organism evidence="15 16">
    <name type="scientific">Roseiarcus fermentans</name>
    <dbReference type="NCBI Taxonomy" id="1473586"/>
    <lineage>
        <taxon>Bacteria</taxon>
        <taxon>Pseudomonadati</taxon>
        <taxon>Pseudomonadota</taxon>
        <taxon>Alphaproteobacteria</taxon>
        <taxon>Hyphomicrobiales</taxon>
        <taxon>Roseiarcaceae</taxon>
        <taxon>Roseiarcus</taxon>
    </lineage>
</organism>
<keyword evidence="8 10" id="KW-0472">Membrane</keyword>
<dbReference type="SMART" id="SM00116">
    <property type="entry name" value="CBS"/>
    <property type="match status" value="2"/>
</dbReference>
<evidence type="ECO:0000259" key="13">
    <source>
        <dbReference type="PROSITE" id="PS51371"/>
    </source>
</evidence>
<protein>
    <submittedName>
        <fullName evidence="15">Mg2+/Co2+ transporter CorB</fullName>
    </submittedName>
</protein>
<evidence type="ECO:0000256" key="7">
    <source>
        <dbReference type="ARBA" id="ARBA00023122"/>
    </source>
</evidence>
<dbReference type="InterPro" id="IPR000644">
    <property type="entry name" value="CBS_dom"/>
</dbReference>
<dbReference type="SUPFAM" id="SSF56176">
    <property type="entry name" value="FAD-binding/transporter-associated domain-like"/>
    <property type="match status" value="1"/>
</dbReference>
<gene>
    <name evidence="15" type="ORF">DFR50_101201</name>
</gene>
<dbReference type="PROSITE" id="PS51371">
    <property type="entry name" value="CBS"/>
    <property type="match status" value="2"/>
</dbReference>
<evidence type="ECO:0000256" key="2">
    <source>
        <dbReference type="ARBA" id="ARBA00006446"/>
    </source>
</evidence>
<evidence type="ECO:0000256" key="6">
    <source>
        <dbReference type="ARBA" id="ARBA00022989"/>
    </source>
</evidence>
<sequence length="438" mass="47754">MPISLDVAVIIVSIAFAAFFAGAETALTAASRARMHALEMSGDTRAALVTRLIGMRGRLISSMLLGGQIVTIGSSAIATSVMLDLYGERGVAVATVVMTTLIVVFGEVMPKTIAIAFPDRFALAIAPAVLFFVTIFGPVVFAVEAVVRFVLRISGLSLTETESGVSGHEELMGAVDILHREGEVERDERDMFGGLLELAEVPVSDVMVHRTKMRLIDADLAPDEVVREAIESPYTRLPLWRGDPDNIIGILHAKDLLRALVNCGGDASKLRIADITIDPWFVPESTTLRDQLQAFLRRKTHSALVVDEYGVVQGLVTLEDIIEEIVGDIRDEHDETVMGARKQRDGSVVVEGSVTIRDLNRAMDWNLPDEEAATIAGLVIHEARAIPEPRQTFSFYGFRFEVLRKQRNRIAALRITPLGANPAAPRPSDQDSEPAPQE</sequence>
<feature type="transmembrane region" description="Helical" evidence="12">
    <location>
        <begin position="6"/>
        <end position="30"/>
    </location>
</feature>
<accession>A0A366FUI9</accession>
<evidence type="ECO:0000256" key="3">
    <source>
        <dbReference type="ARBA" id="ARBA00022475"/>
    </source>
</evidence>
<evidence type="ECO:0000313" key="16">
    <source>
        <dbReference type="Proteomes" id="UP000253529"/>
    </source>
</evidence>
<dbReference type="AlphaFoldDB" id="A0A366FUI9"/>
<keyword evidence="7 9" id="KW-0129">CBS domain</keyword>
<dbReference type="EMBL" id="QNRK01000001">
    <property type="protein sequence ID" value="RBP18257.1"/>
    <property type="molecule type" value="Genomic_DNA"/>
</dbReference>
<evidence type="ECO:0000256" key="1">
    <source>
        <dbReference type="ARBA" id="ARBA00004651"/>
    </source>
</evidence>
<dbReference type="FunFam" id="3.10.580.10:FF:000002">
    <property type="entry name" value="Magnesium/cobalt efflux protein CorC"/>
    <property type="match status" value="1"/>
</dbReference>
<keyword evidence="4 10" id="KW-0812">Transmembrane</keyword>
<dbReference type="Proteomes" id="UP000253529">
    <property type="component" value="Unassembled WGS sequence"/>
</dbReference>
<keyword evidence="3" id="KW-1003">Cell membrane</keyword>
<evidence type="ECO:0000256" key="11">
    <source>
        <dbReference type="SAM" id="MobiDB-lite"/>
    </source>
</evidence>
<evidence type="ECO:0000256" key="12">
    <source>
        <dbReference type="SAM" id="Phobius"/>
    </source>
</evidence>
<dbReference type="SMART" id="SM01091">
    <property type="entry name" value="CorC_HlyC"/>
    <property type="match status" value="1"/>
</dbReference>
<dbReference type="InterPro" id="IPR036318">
    <property type="entry name" value="FAD-bd_PCMH-like_sf"/>
</dbReference>
<dbReference type="Pfam" id="PF01595">
    <property type="entry name" value="CNNM"/>
    <property type="match status" value="1"/>
</dbReference>
<proteinExistence type="inferred from homology"/>
<dbReference type="Pfam" id="PF00571">
    <property type="entry name" value="CBS"/>
    <property type="match status" value="2"/>
</dbReference>
<feature type="domain" description="CNNM transmembrane" evidence="14">
    <location>
        <begin position="1"/>
        <end position="188"/>
    </location>
</feature>
<evidence type="ECO:0000256" key="4">
    <source>
        <dbReference type="ARBA" id="ARBA00022692"/>
    </source>
</evidence>
<dbReference type="SUPFAM" id="SSF54631">
    <property type="entry name" value="CBS-domain pair"/>
    <property type="match status" value="1"/>
</dbReference>
<dbReference type="Gene3D" id="3.30.465.10">
    <property type="match status" value="1"/>
</dbReference>
<feature type="transmembrane region" description="Helical" evidence="12">
    <location>
        <begin position="121"/>
        <end position="143"/>
    </location>
</feature>
<keyword evidence="5" id="KW-0677">Repeat</keyword>
<reference evidence="15 16" key="1">
    <citation type="submission" date="2018-06" db="EMBL/GenBank/DDBJ databases">
        <title>Genomic Encyclopedia of Type Strains, Phase IV (KMG-IV): sequencing the most valuable type-strain genomes for metagenomic binning, comparative biology and taxonomic classification.</title>
        <authorList>
            <person name="Goeker M."/>
        </authorList>
    </citation>
    <scope>NUCLEOTIDE SEQUENCE [LARGE SCALE GENOMIC DNA]</scope>
    <source>
        <strain evidence="15 16">DSM 24875</strain>
    </source>
</reference>
<feature type="region of interest" description="Disordered" evidence="11">
    <location>
        <begin position="416"/>
        <end position="438"/>
    </location>
</feature>
<evidence type="ECO:0000256" key="8">
    <source>
        <dbReference type="ARBA" id="ARBA00023136"/>
    </source>
</evidence>
<dbReference type="PANTHER" id="PTHR22777:SF32">
    <property type="entry name" value="UPF0053 INNER MEMBRANE PROTEIN YFJD"/>
    <property type="match status" value="1"/>
</dbReference>
<comment type="similarity">
    <text evidence="2">Belongs to the UPF0053 family. Hemolysin C subfamily.</text>
</comment>
<dbReference type="Gene3D" id="3.10.580.10">
    <property type="entry name" value="CBS-domain"/>
    <property type="match status" value="1"/>
</dbReference>
<evidence type="ECO:0000256" key="9">
    <source>
        <dbReference type="PROSITE-ProRule" id="PRU00703"/>
    </source>
</evidence>
<evidence type="ECO:0000259" key="14">
    <source>
        <dbReference type="PROSITE" id="PS51846"/>
    </source>
</evidence>
<dbReference type="GO" id="GO:0050660">
    <property type="term" value="F:flavin adenine dinucleotide binding"/>
    <property type="evidence" value="ECO:0007669"/>
    <property type="project" value="InterPro"/>
</dbReference>
<dbReference type="CDD" id="cd04590">
    <property type="entry name" value="CBS_pair_CorC_HlyC_assoc"/>
    <property type="match status" value="1"/>
</dbReference>
<dbReference type="Pfam" id="PF03471">
    <property type="entry name" value="CorC_HlyC"/>
    <property type="match status" value="1"/>
</dbReference>
<dbReference type="InterPro" id="IPR046342">
    <property type="entry name" value="CBS_dom_sf"/>
</dbReference>
<feature type="transmembrane region" description="Helical" evidence="12">
    <location>
        <begin position="89"/>
        <end position="109"/>
    </location>
</feature>
<dbReference type="GO" id="GO:0005886">
    <property type="term" value="C:plasma membrane"/>
    <property type="evidence" value="ECO:0007669"/>
    <property type="project" value="UniProtKB-SubCell"/>
</dbReference>
<comment type="caution">
    <text evidence="15">The sequence shown here is derived from an EMBL/GenBank/DDBJ whole genome shotgun (WGS) entry which is preliminary data.</text>
</comment>
<dbReference type="InterPro" id="IPR002550">
    <property type="entry name" value="CNNM"/>
</dbReference>
<dbReference type="InterPro" id="IPR044751">
    <property type="entry name" value="Ion_transp-like_CBS"/>
</dbReference>
<dbReference type="PROSITE" id="PS51846">
    <property type="entry name" value="CNNM"/>
    <property type="match status" value="1"/>
</dbReference>
<dbReference type="PANTHER" id="PTHR22777">
    <property type="entry name" value="HEMOLYSIN-RELATED"/>
    <property type="match status" value="1"/>
</dbReference>
<feature type="domain" description="CBS" evidence="13">
    <location>
        <begin position="275"/>
        <end position="335"/>
    </location>
</feature>
<dbReference type="InterPro" id="IPR005170">
    <property type="entry name" value="Transptr-assoc_dom"/>
</dbReference>
<feature type="domain" description="CBS" evidence="13">
    <location>
        <begin position="207"/>
        <end position="268"/>
    </location>
</feature>
<keyword evidence="16" id="KW-1185">Reference proteome</keyword>
<evidence type="ECO:0000256" key="10">
    <source>
        <dbReference type="PROSITE-ProRule" id="PRU01193"/>
    </source>
</evidence>